<evidence type="ECO:0000256" key="1">
    <source>
        <dbReference type="SAM" id="SignalP"/>
    </source>
</evidence>
<keyword evidence="1" id="KW-0732">Signal</keyword>
<proteinExistence type="predicted"/>
<dbReference type="EMBL" id="KB201459">
    <property type="protein sequence ID" value="ESO96518.1"/>
    <property type="molecule type" value="Genomic_DNA"/>
</dbReference>
<organism evidence="2 3">
    <name type="scientific">Lottia gigantea</name>
    <name type="common">Giant owl limpet</name>
    <dbReference type="NCBI Taxonomy" id="225164"/>
    <lineage>
        <taxon>Eukaryota</taxon>
        <taxon>Metazoa</taxon>
        <taxon>Spiralia</taxon>
        <taxon>Lophotrochozoa</taxon>
        <taxon>Mollusca</taxon>
        <taxon>Gastropoda</taxon>
        <taxon>Patellogastropoda</taxon>
        <taxon>Lottioidea</taxon>
        <taxon>Lottiidae</taxon>
        <taxon>Lottia</taxon>
    </lineage>
</organism>
<gene>
    <name evidence="2" type="ORF">LOTGIDRAFT_159934</name>
</gene>
<accession>V3ZYA8</accession>
<evidence type="ECO:0000313" key="3">
    <source>
        <dbReference type="Proteomes" id="UP000030746"/>
    </source>
</evidence>
<keyword evidence="3" id="KW-1185">Reference proteome</keyword>
<reference evidence="2 3" key="1">
    <citation type="journal article" date="2013" name="Nature">
        <title>Insights into bilaterian evolution from three spiralian genomes.</title>
        <authorList>
            <person name="Simakov O."/>
            <person name="Marletaz F."/>
            <person name="Cho S.J."/>
            <person name="Edsinger-Gonzales E."/>
            <person name="Havlak P."/>
            <person name="Hellsten U."/>
            <person name="Kuo D.H."/>
            <person name="Larsson T."/>
            <person name="Lv J."/>
            <person name="Arendt D."/>
            <person name="Savage R."/>
            <person name="Osoegawa K."/>
            <person name="de Jong P."/>
            <person name="Grimwood J."/>
            <person name="Chapman J.A."/>
            <person name="Shapiro H."/>
            <person name="Aerts A."/>
            <person name="Otillar R.P."/>
            <person name="Terry A.Y."/>
            <person name="Boore J.L."/>
            <person name="Grigoriev I.V."/>
            <person name="Lindberg D.R."/>
            <person name="Seaver E.C."/>
            <person name="Weisblat D.A."/>
            <person name="Putnam N.H."/>
            <person name="Rokhsar D.S."/>
        </authorList>
    </citation>
    <scope>NUCLEOTIDE SEQUENCE [LARGE SCALE GENOMIC DNA]</scope>
</reference>
<sequence>MLKIRCLFITLLVPIVFVVVIGESVSWKEYQKAYGLDTYDSVYGVYSRFNKDVSDGFTATYNISGETHELPVTATAVLLYTKDTIPYWFKSSSMMLVHSYVYGSPLKVSTLHENGSITVKYLGDRFHPLCRNLNCQREDVVPIGVVQKKELVDPSGWGSFQSVVVPFAKGVEGSRQKISDSKLRCSLETE</sequence>
<dbReference type="GeneID" id="20238208"/>
<evidence type="ECO:0000313" key="2">
    <source>
        <dbReference type="EMBL" id="ESO96518.1"/>
    </source>
</evidence>
<dbReference type="KEGG" id="lgi:LOTGIDRAFT_159934"/>
<dbReference type="HOGENOM" id="CLU_123015_0_0_1"/>
<protein>
    <submittedName>
        <fullName evidence="2">Uncharacterized protein</fullName>
    </submittedName>
</protein>
<feature type="chain" id="PRO_5004718149" evidence="1">
    <location>
        <begin position="23"/>
        <end position="190"/>
    </location>
</feature>
<dbReference type="Proteomes" id="UP000030746">
    <property type="component" value="Unassembled WGS sequence"/>
</dbReference>
<dbReference type="CTD" id="20238208"/>
<dbReference type="RefSeq" id="XP_009052871.1">
    <property type="nucleotide sequence ID" value="XM_009054623.1"/>
</dbReference>
<name>V3ZYA8_LOTGI</name>
<feature type="signal peptide" evidence="1">
    <location>
        <begin position="1"/>
        <end position="22"/>
    </location>
</feature>
<dbReference type="AlphaFoldDB" id="V3ZYA8"/>